<reference evidence="2 3" key="1">
    <citation type="submission" date="2020-08" db="EMBL/GenBank/DDBJ databases">
        <title>Novel species isolated from subtropical streams in China.</title>
        <authorList>
            <person name="Lu H."/>
        </authorList>
    </citation>
    <scope>NUCLEOTIDE SEQUENCE [LARGE SCALE GENOMIC DNA]</scope>
    <source>
        <strain evidence="2 3">LX15W</strain>
    </source>
</reference>
<evidence type="ECO:0000313" key="3">
    <source>
        <dbReference type="Proteomes" id="UP000624279"/>
    </source>
</evidence>
<dbReference type="PANTHER" id="PTHR21600">
    <property type="entry name" value="MITOCHONDRIAL RNA PSEUDOURIDINE SYNTHASE"/>
    <property type="match status" value="1"/>
</dbReference>
<dbReference type="PANTHER" id="PTHR21600:SF84">
    <property type="entry name" value="PSEUDOURIDINE SYNTHASE RSUA_RLUA-LIKE DOMAIN-CONTAINING PROTEIN"/>
    <property type="match status" value="1"/>
</dbReference>
<dbReference type="EMBL" id="JACOGA010000003">
    <property type="protein sequence ID" value="MBC3872932.1"/>
    <property type="molecule type" value="Genomic_DNA"/>
</dbReference>
<dbReference type="PROSITE" id="PS01129">
    <property type="entry name" value="PSI_RLU"/>
    <property type="match status" value="1"/>
</dbReference>
<dbReference type="Proteomes" id="UP000624279">
    <property type="component" value="Unassembled WGS sequence"/>
</dbReference>
<evidence type="ECO:0000259" key="1">
    <source>
        <dbReference type="Pfam" id="PF00849"/>
    </source>
</evidence>
<accession>A0ABR6Y9N0</accession>
<proteinExistence type="predicted"/>
<dbReference type="InterPro" id="IPR020103">
    <property type="entry name" value="PsdUridine_synth_cat_dom_sf"/>
</dbReference>
<comment type="caution">
    <text evidence="2">The sequence shown here is derived from an EMBL/GenBank/DDBJ whole genome shotgun (WGS) entry which is preliminary data.</text>
</comment>
<dbReference type="Pfam" id="PF00849">
    <property type="entry name" value="PseudoU_synth_2"/>
    <property type="match status" value="1"/>
</dbReference>
<gene>
    <name evidence="2" type="ORF">H8K55_04975</name>
</gene>
<protein>
    <submittedName>
        <fullName evidence="2">Pseudouridine synthase</fullName>
    </submittedName>
</protein>
<name>A0ABR6Y9N0_9BURK</name>
<dbReference type="RefSeq" id="WP_186940962.1">
    <property type="nucleotide sequence ID" value="NZ_JACOGA010000003.1"/>
</dbReference>
<dbReference type="SUPFAM" id="SSF55120">
    <property type="entry name" value="Pseudouridine synthase"/>
    <property type="match status" value="1"/>
</dbReference>
<dbReference type="Gene3D" id="3.30.2350.10">
    <property type="entry name" value="Pseudouridine synthase"/>
    <property type="match status" value="1"/>
</dbReference>
<dbReference type="InterPro" id="IPR050188">
    <property type="entry name" value="RluA_PseudoU_synthase"/>
</dbReference>
<sequence>MTNAPIILPNSSHVIHQQFSAIVNQLHTSPLVVAPALATRNGISPSYIWLPEGQWENALAFLSQQFPYIHADIWRRRMEKLEVRDADGNCLQADSQVKRGMCIYYYREIENEVAIPFQEKILFEDEHLLIVDKPHFLPVTPGGQYLRETLLTRLKASTGIDHLTPLHRLDRETAGVILFSKQIQSRGAYQSLFQMRQIEKTYHALAAHLPQQTFPYRKTSRMEESDRFFIMHEVAGTANSETFISVLERREEIDLYQLQPHTGKKHQLRLHMASLGAPILNDQFYPVALPVGSDDYNRPLKLLAKSISFIDPISHKKREFNSEQNL</sequence>
<evidence type="ECO:0000313" key="2">
    <source>
        <dbReference type="EMBL" id="MBC3872932.1"/>
    </source>
</evidence>
<dbReference type="InterPro" id="IPR006224">
    <property type="entry name" value="PsdUridine_synth_RluA-like_CS"/>
</dbReference>
<keyword evidence="3" id="KW-1185">Reference proteome</keyword>
<feature type="domain" description="Pseudouridine synthase RsuA/RluA-like" evidence="1">
    <location>
        <begin position="127"/>
        <end position="274"/>
    </location>
</feature>
<organism evidence="2 3">
    <name type="scientific">Undibacterium flavidum</name>
    <dbReference type="NCBI Taxonomy" id="2762297"/>
    <lineage>
        <taxon>Bacteria</taxon>
        <taxon>Pseudomonadati</taxon>
        <taxon>Pseudomonadota</taxon>
        <taxon>Betaproteobacteria</taxon>
        <taxon>Burkholderiales</taxon>
        <taxon>Oxalobacteraceae</taxon>
        <taxon>Undibacterium</taxon>
    </lineage>
</organism>
<dbReference type="InterPro" id="IPR006145">
    <property type="entry name" value="PsdUridine_synth_RsuA/RluA"/>
</dbReference>